<dbReference type="Proteomes" id="UP000016160">
    <property type="component" value="Chromosome"/>
</dbReference>
<proteinExistence type="predicted"/>
<dbReference type="GO" id="GO:0019867">
    <property type="term" value="C:outer membrane"/>
    <property type="evidence" value="ECO:0007669"/>
    <property type="project" value="InterPro"/>
</dbReference>
<protein>
    <recommendedName>
        <fullName evidence="4">Bacterial surface antigen (D15) domain-containing protein</fullName>
    </recommendedName>
</protein>
<dbReference type="eggNOG" id="COG4775">
    <property type="taxonomic scope" value="Bacteria"/>
</dbReference>
<dbReference type="Pfam" id="PF01103">
    <property type="entry name" value="Omp85"/>
    <property type="match status" value="1"/>
</dbReference>
<dbReference type="AlphaFoldDB" id="T2KI53"/>
<dbReference type="STRING" id="1347342.BN863_3910"/>
<comment type="subcellular location">
    <subcellularLocation>
        <location evidence="1">Membrane</location>
    </subcellularLocation>
</comment>
<feature type="chain" id="PRO_5004602713" description="Bacterial surface antigen (D15) domain-containing protein" evidence="3">
    <location>
        <begin position="22"/>
        <end position="384"/>
    </location>
</feature>
<keyword evidence="2" id="KW-0472">Membrane</keyword>
<accession>T2KI53</accession>
<evidence type="ECO:0000259" key="4">
    <source>
        <dbReference type="Pfam" id="PF01103"/>
    </source>
</evidence>
<dbReference type="PATRIC" id="fig|1347342.6.peg.395"/>
<keyword evidence="3" id="KW-0732">Signal</keyword>
<name>T2KI53_FORAG</name>
<dbReference type="HOGENOM" id="CLU_046092_1_0_10"/>
<organism evidence="5 6">
    <name type="scientific">Formosa agariphila (strain DSM 15362 / KCTC 12365 / LMG 23005 / KMM 3901 / M-2Alg 35-1)</name>
    <dbReference type="NCBI Taxonomy" id="1347342"/>
    <lineage>
        <taxon>Bacteria</taxon>
        <taxon>Pseudomonadati</taxon>
        <taxon>Bacteroidota</taxon>
        <taxon>Flavobacteriia</taxon>
        <taxon>Flavobacteriales</taxon>
        <taxon>Flavobacteriaceae</taxon>
        <taxon>Formosa</taxon>
    </lineage>
</organism>
<dbReference type="Gene3D" id="2.40.160.50">
    <property type="entry name" value="membrane protein fhac: a member of the omp85/tpsb transporter family"/>
    <property type="match status" value="1"/>
</dbReference>
<evidence type="ECO:0000313" key="6">
    <source>
        <dbReference type="Proteomes" id="UP000016160"/>
    </source>
</evidence>
<dbReference type="RefSeq" id="WP_084817448.1">
    <property type="nucleotide sequence ID" value="NZ_HG315671.1"/>
</dbReference>
<sequence>MKTSKIILLLGLILCSTSGYSQLDKIKAAMDKRKARKAAAIEANDPFLSILAGPGYTPENGLLLGGGFLYTFKTNKEDSLIQRSSIPINTFFSTKGNFQVSTALQSFWLEDKLRLNARFVYSNAEDQYYGVGFDNAENTVQSDSTTTYNRKLISFKPTVLTRIRENLYLGVGVDVNNTKVTNSNPVMDQDPDYLKFGPENFNSGLLFSLNYDSRDITVNAWKGWYAKLLTGFYGNYLGSDNDYQVYEFDIRTYFQIYRPGNILAFKLYGRITEGDTPYQELTALGGTNALRGYITGQYRDEAGIYFISEWRHTFEKQDKSLSKHGMTLWIASGTMASSVSEMNQWVPNGGIGYRFEVQPRMNVRIDFGIGRESSGLYFNFTEAF</sequence>
<evidence type="ECO:0000256" key="2">
    <source>
        <dbReference type="ARBA" id="ARBA00023136"/>
    </source>
</evidence>
<gene>
    <name evidence="5" type="ORF">BN863_3910</name>
</gene>
<dbReference type="OrthoDB" id="9771071at2"/>
<evidence type="ECO:0000313" key="5">
    <source>
        <dbReference type="EMBL" id="CDF78103.1"/>
    </source>
</evidence>
<evidence type="ECO:0000256" key="3">
    <source>
        <dbReference type="SAM" id="SignalP"/>
    </source>
</evidence>
<dbReference type="EMBL" id="HG315671">
    <property type="protein sequence ID" value="CDF78103.1"/>
    <property type="molecule type" value="Genomic_DNA"/>
</dbReference>
<keyword evidence="6" id="KW-1185">Reference proteome</keyword>
<feature type="signal peptide" evidence="3">
    <location>
        <begin position="1"/>
        <end position="21"/>
    </location>
</feature>
<reference evidence="5 6" key="1">
    <citation type="journal article" date="2013" name="Appl. Environ. Microbiol.">
        <title>The genome of the alga-associated marine flavobacterium Formosa agariphila KMM 3901T reveals a broad potential for degradation of algal polysaccharides.</title>
        <authorList>
            <person name="Mann A.J."/>
            <person name="Hahnke R.L."/>
            <person name="Huang S."/>
            <person name="Werner J."/>
            <person name="Xing P."/>
            <person name="Barbeyron T."/>
            <person name="Huettel B."/>
            <person name="Stueber K."/>
            <person name="Reinhardt R."/>
            <person name="Harder J."/>
            <person name="Gloeckner F.O."/>
            <person name="Amann R.I."/>
            <person name="Teeling H."/>
        </authorList>
    </citation>
    <scope>NUCLEOTIDE SEQUENCE [LARGE SCALE GENOMIC DNA]</scope>
    <source>
        <strain evidence="6">DSM 15362 / KCTC 12365 / LMG 23005 / KMM 3901</strain>
    </source>
</reference>
<evidence type="ECO:0000256" key="1">
    <source>
        <dbReference type="ARBA" id="ARBA00004370"/>
    </source>
</evidence>
<feature type="domain" description="Bacterial surface antigen (D15)" evidence="4">
    <location>
        <begin position="108"/>
        <end position="303"/>
    </location>
</feature>
<dbReference type="InterPro" id="IPR000184">
    <property type="entry name" value="Bac_surfAg_D15"/>
</dbReference>